<organism evidence="1 2">
    <name type="scientific">Coniosporium uncinatum</name>
    <dbReference type="NCBI Taxonomy" id="93489"/>
    <lineage>
        <taxon>Eukaryota</taxon>
        <taxon>Fungi</taxon>
        <taxon>Dikarya</taxon>
        <taxon>Ascomycota</taxon>
        <taxon>Pezizomycotina</taxon>
        <taxon>Dothideomycetes</taxon>
        <taxon>Dothideomycetes incertae sedis</taxon>
        <taxon>Coniosporium</taxon>
    </lineage>
</organism>
<keyword evidence="2" id="KW-1185">Reference proteome</keyword>
<reference evidence="1" key="1">
    <citation type="submission" date="2024-09" db="EMBL/GenBank/DDBJ databases">
        <title>Black Yeasts Isolated from many extreme environments.</title>
        <authorList>
            <person name="Coleine C."/>
            <person name="Stajich J.E."/>
            <person name="Selbmann L."/>
        </authorList>
    </citation>
    <scope>NUCLEOTIDE SEQUENCE</scope>
    <source>
        <strain evidence="1">CCFEE 5737</strain>
    </source>
</reference>
<name>A0ACC3D6X2_9PEZI</name>
<gene>
    <name evidence="1" type="ORF">LTS18_003244</name>
</gene>
<dbReference type="EMBL" id="JAWDJW010007099">
    <property type="protein sequence ID" value="KAK3062849.1"/>
    <property type="molecule type" value="Genomic_DNA"/>
</dbReference>
<sequence length="91" mass="10153">RKKRTGEAIGPLASRDHDASNNQLRTDALRSAEERLVATEKDRKVRNAPIAVLLMVVLFVPLPGTSLEAEAQQTLLVVWLLFGVYDLFTHN</sequence>
<dbReference type="Proteomes" id="UP001186974">
    <property type="component" value="Unassembled WGS sequence"/>
</dbReference>
<accession>A0ACC3D6X2</accession>
<proteinExistence type="predicted"/>
<protein>
    <submittedName>
        <fullName evidence="1">Uncharacterized protein</fullName>
    </submittedName>
</protein>
<comment type="caution">
    <text evidence="1">The sequence shown here is derived from an EMBL/GenBank/DDBJ whole genome shotgun (WGS) entry which is preliminary data.</text>
</comment>
<feature type="non-terminal residue" evidence="1">
    <location>
        <position position="1"/>
    </location>
</feature>
<evidence type="ECO:0000313" key="1">
    <source>
        <dbReference type="EMBL" id="KAK3062849.1"/>
    </source>
</evidence>
<evidence type="ECO:0000313" key="2">
    <source>
        <dbReference type="Proteomes" id="UP001186974"/>
    </source>
</evidence>